<evidence type="ECO:0000313" key="8">
    <source>
        <dbReference type="EMBL" id="QGT99246.1"/>
    </source>
</evidence>
<dbReference type="GO" id="GO:0003844">
    <property type="term" value="F:1,4-alpha-glucan branching enzyme activity"/>
    <property type="evidence" value="ECO:0007669"/>
    <property type="project" value="UniProtKB-EC"/>
</dbReference>
<gene>
    <name evidence="8" type="ORF">SYNTR_0653</name>
</gene>
<reference evidence="9" key="1">
    <citation type="journal article" date="2019" name="Microbiology">
        <title>Complete Genome Sequence of an Uncultured Bacterium of the Candidate Phylum Bipolaricaulota.</title>
        <authorList>
            <person name="Kadnikov V.V."/>
            <person name="Mardanov A.V."/>
            <person name="Beletsky A.V."/>
            <person name="Frank Y.A."/>
            <person name="Karnachuk O.V."/>
            <person name="Ravin N.V."/>
        </authorList>
    </citation>
    <scope>NUCLEOTIDE SEQUENCE [LARGE SCALE GENOMIC DNA]</scope>
</reference>
<dbReference type="Pfam" id="PF09210">
    <property type="entry name" value="BE_C"/>
    <property type="match status" value="1"/>
</dbReference>
<feature type="active site" description="Nucleophile" evidence="3">
    <location>
        <position position="183"/>
    </location>
</feature>
<feature type="binding site" evidence="4">
    <location>
        <position position="255"/>
    </location>
    <ligand>
        <name>substrate</name>
    </ligand>
</feature>
<keyword evidence="8" id="KW-0328">Glycosyltransferase</keyword>
<dbReference type="PANTHER" id="PTHR41695">
    <property type="entry name" value="1,4-ALPHA-GLUCAN BRANCHING ENZYME RV3031-RELATED"/>
    <property type="match status" value="1"/>
</dbReference>
<proteinExistence type="inferred from homology"/>
<dbReference type="Pfam" id="PF03065">
    <property type="entry name" value="Glyco_hydro_57"/>
    <property type="match status" value="1"/>
</dbReference>
<dbReference type="EC" id="2.4.1.18" evidence="8"/>
<protein>
    <submittedName>
        <fullName evidence="8">Glycogen branching enzyme, GH-57-type, archaeal</fullName>
        <ecNumber evidence="8">2.4.1.18</ecNumber>
    </submittedName>
</protein>
<feature type="binding site" evidence="4">
    <location>
        <position position="398"/>
    </location>
    <ligand>
        <name>substrate</name>
    </ligand>
</feature>
<dbReference type="KEGG" id="salq:SYNTR_0653"/>
<dbReference type="InterPro" id="IPR037090">
    <property type="entry name" value="57_glycoside_trans_central"/>
</dbReference>
<evidence type="ECO:0000256" key="3">
    <source>
        <dbReference type="PIRSR" id="PIRSR640042-1"/>
    </source>
</evidence>
<evidence type="ECO:0000313" key="9">
    <source>
        <dbReference type="Proteomes" id="UP000426444"/>
    </source>
</evidence>
<evidence type="ECO:0000256" key="4">
    <source>
        <dbReference type="PIRSR" id="PIRSR640042-2"/>
    </source>
</evidence>
<feature type="domain" description="1,4-alpha-glucan branching enzyme C-terminal" evidence="7">
    <location>
        <begin position="434"/>
        <end position="510"/>
    </location>
</feature>
<keyword evidence="2 5" id="KW-0119">Carbohydrate metabolism</keyword>
<dbReference type="InterPro" id="IPR004300">
    <property type="entry name" value="Glyco_hydro_57_N"/>
</dbReference>
<dbReference type="Gene3D" id="3.20.110.10">
    <property type="entry name" value="Glycoside hydrolase 38, N terminal domain"/>
    <property type="match status" value="1"/>
</dbReference>
<accession>A0A6I6D888</accession>
<feature type="binding site" evidence="4">
    <location>
        <position position="272"/>
    </location>
    <ligand>
        <name>substrate</name>
    </ligand>
</feature>
<dbReference type="PANTHER" id="PTHR41695:SF1">
    <property type="entry name" value="1,4-ALPHA-GLUCAN BRANCHING ENZYME TK1436"/>
    <property type="match status" value="1"/>
</dbReference>
<dbReference type="GO" id="GO:0030979">
    <property type="term" value="P:alpha-glucan biosynthetic process"/>
    <property type="evidence" value="ECO:0007669"/>
    <property type="project" value="InterPro"/>
</dbReference>
<evidence type="ECO:0000256" key="5">
    <source>
        <dbReference type="RuleBase" id="RU361196"/>
    </source>
</evidence>
<name>A0A6I6D888_9FIRM</name>
<feature type="binding site" evidence="4">
    <location>
        <position position="457"/>
    </location>
    <ligand>
        <name>substrate</name>
    </ligand>
</feature>
<dbReference type="InterPro" id="IPR027291">
    <property type="entry name" value="Glyco_hydro_38_N_sf"/>
</dbReference>
<organism evidence="8 9">
    <name type="scientific">Candidatus Syntrophocurvum alkaliphilum</name>
    <dbReference type="NCBI Taxonomy" id="2293317"/>
    <lineage>
        <taxon>Bacteria</taxon>
        <taxon>Bacillati</taxon>
        <taxon>Bacillota</taxon>
        <taxon>Clostridia</taxon>
        <taxon>Eubacteriales</taxon>
        <taxon>Syntrophomonadaceae</taxon>
        <taxon>Candidatus Syntrophocurvum</taxon>
    </lineage>
</organism>
<evidence type="ECO:0000256" key="2">
    <source>
        <dbReference type="ARBA" id="ARBA00023277"/>
    </source>
</evidence>
<keyword evidence="9" id="KW-1185">Reference proteome</keyword>
<dbReference type="SUPFAM" id="SSF88713">
    <property type="entry name" value="Glycoside hydrolase/deacetylase"/>
    <property type="match status" value="1"/>
</dbReference>
<evidence type="ECO:0000259" key="7">
    <source>
        <dbReference type="Pfam" id="PF09210"/>
    </source>
</evidence>
<comment type="similarity">
    <text evidence="1 5">Belongs to the glycosyl hydrolase 57 family.</text>
</comment>
<dbReference type="GO" id="GO:0005576">
    <property type="term" value="C:extracellular region"/>
    <property type="evidence" value="ECO:0007669"/>
    <property type="project" value="TreeGrafter"/>
</dbReference>
<sequence>MLVLHSHIPYVKRQGRWPFGEVWLYEAMAETYIPLVKTWLQLREEGIRAPVTISLSPPLIEQFNSKYIREEFIVYLKEREKAAFLDEKYYLSSSNKELARIANFYSRFYRDTRRDFIVGFNKDLIKSLKELEKSGDIEVITTAVTHAYLPLLDKVSLERQIVLGKKVFYKNFGQEPKGFWLPECAYFKGIEDILIDNGFRYFYVDSHAIEGGNPLGVYSYGCSETGIEIETFKNTGLTTYIPYKIKDKDIVVYGRNSIVSEQVWSAEYGYPGDKSYREFHMHSSRSGLKYWRVTDRLKGFDQKEYYNLDMAKATAKKHAQQFIDSLLTTTKKAQKLGVISPLMVACYDTELFGHWWWEGVDWLEYVVRIISKSKEINLVLPSELNMPNIEAQVFESSWGMGGKHYIWNNQETIWMWEIIKQASKEFHSIDRAILTTKDKQRAYKQALRELILLESSDWLFMVTNNTTSDYAMKRFFEHYTKFLRIMNSIKNNEIDINFIAWINKIEYEDDYLIWL</sequence>
<dbReference type="SUPFAM" id="SSF88688">
    <property type="entry name" value="Families 57/38 glycoside transferase middle domain"/>
    <property type="match status" value="1"/>
</dbReference>
<evidence type="ECO:0000259" key="6">
    <source>
        <dbReference type="Pfam" id="PF03065"/>
    </source>
</evidence>
<dbReference type="Proteomes" id="UP000426444">
    <property type="component" value="Chromosome"/>
</dbReference>
<dbReference type="InterPro" id="IPR028995">
    <property type="entry name" value="Glyco_hydro_57/38_cen_sf"/>
</dbReference>
<keyword evidence="8" id="KW-0808">Transferase</keyword>
<feature type="domain" description="Glycoside hydrolase family 57 N-terminal" evidence="6">
    <location>
        <begin position="2"/>
        <end position="384"/>
    </location>
</feature>
<dbReference type="InterPro" id="IPR015293">
    <property type="entry name" value="BE_C"/>
</dbReference>
<dbReference type="InterPro" id="IPR040042">
    <property type="entry name" value="Branching_enz_MT3115-like"/>
</dbReference>
<feature type="active site" description="Proton donor" evidence="3">
    <location>
        <position position="348"/>
    </location>
</feature>
<dbReference type="AlphaFoldDB" id="A0A6I6D888"/>
<dbReference type="Gene3D" id="1.20.1430.10">
    <property type="entry name" value="Families 57/38 glycoside transferase, middle domain"/>
    <property type="match status" value="1"/>
</dbReference>
<evidence type="ECO:0000256" key="1">
    <source>
        <dbReference type="ARBA" id="ARBA00006821"/>
    </source>
</evidence>
<dbReference type="EMBL" id="CP046457">
    <property type="protein sequence ID" value="QGT99246.1"/>
    <property type="molecule type" value="Genomic_DNA"/>
</dbReference>
<dbReference type="InterPro" id="IPR011330">
    <property type="entry name" value="Glyco_hydro/deAcase_b/a-brl"/>
</dbReference>